<dbReference type="Pfam" id="PF17389">
    <property type="entry name" value="Bac_rhamnosid6H"/>
    <property type="match status" value="1"/>
</dbReference>
<dbReference type="Gene3D" id="1.50.10.10">
    <property type="match status" value="1"/>
</dbReference>
<keyword evidence="5" id="KW-1185">Reference proteome</keyword>
<sequence length="841" mass="92037">MTGTPPGSGEDERWLGHWIGAEPAPVPGLDDAVTGTASGRGFSRVMFRKSFDLDAVPETAPLRLTADGRFVVWVNGREVGRGPVRAQPRRWRYESFDIAPFLERGTNVVGVLVTYYGRATSWWHPAPPEGGINGDACLVLEARLSGSVVATDASWRVHRSTAWTSIGASGVPCEVLDARELPVGWTRPGFDDAHWPTATILTARHWGGLGRSRPPVSPFGKLLPRPVAVLGGATVRPAAVLDARIRARPAWASDHPAARAVQQLESSGEPVDGGLPLSVTVGADRTLDTVLDFGAVTAGFVELTVDAPAGTVLELGYREKPKRVGIVETTSDYESGARYICPGGRADYSALEPAGLRYLYLRAHAPEAAEVTIVDVAVRENVYPHTGEAYFSSDDEELDRLYRAGIRTVQLNSFDAYTDCPTREQRSWVGDGVVHQMVHLATNEDWRLAEHYVELANSPRSDGILPLSVAGDFEQYEGFTIPDWSLHWVHGVHNLYRYVGDRARLAGYLPTIERVLRWYEPYVDEHGTLSDLPEWNLIDWSSVFTTGRTSIVSALWARGLAEYAELSDWVGNAGSAAWARERHAGVASSFEDFWDPRRGLYVDHIVDGERRPAASQAANAAAIVSGLAPPGRWEAIAAAMIDRSTVVTRSWIGGDGGYDTRKEEEQRRGVQRIDWDAEWEIVRAQPFFSYVVHDALARAGLADRIIDLLRDWSAFLHDGYDTFGECWGWGTPVHGWSSTPARDLIVHVLGISPDLPGSARARIAPRPGLLRNVAGAAPTPHGLVEVRIAGENVQVDSPVPVRFVEPDGASREFPAGSHRLTIRRPALTTDATSGSRRARLQ</sequence>
<proteinExistence type="predicted"/>
<accession>A0A6L3VY40</accession>
<dbReference type="Proteomes" id="UP000483004">
    <property type="component" value="Unassembled WGS sequence"/>
</dbReference>
<dbReference type="InterPro" id="IPR035396">
    <property type="entry name" value="Bac_rhamnosid6H"/>
</dbReference>
<name>A0A6L3VY40_9ACTN</name>
<dbReference type="Gene3D" id="2.60.420.10">
    <property type="entry name" value="Maltose phosphorylase, domain 3"/>
    <property type="match status" value="1"/>
</dbReference>
<dbReference type="GO" id="GO:0005975">
    <property type="term" value="P:carbohydrate metabolic process"/>
    <property type="evidence" value="ECO:0007669"/>
    <property type="project" value="InterPro"/>
</dbReference>
<evidence type="ECO:0000259" key="2">
    <source>
        <dbReference type="Pfam" id="PF08531"/>
    </source>
</evidence>
<organism evidence="4 5">
    <name type="scientific">Actinomadura montaniterrae</name>
    <dbReference type="NCBI Taxonomy" id="1803903"/>
    <lineage>
        <taxon>Bacteria</taxon>
        <taxon>Bacillati</taxon>
        <taxon>Actinomycetota</taxon>
        <taxon>Actinomycetes</taxon>
        <taxon>Streptosporangiales</taxon>
        <taxon>Thermomonosporaceae</taxon>
        <taxon>Actinomadura</taxon>
    </lineage>
</organism>
<protein>
    <submittedName>
        <fullName evidence="4">Bacterial alpha-L-rhamnosidase</fullName>
    </submittedName>
</protein>
<comment type="caution">
    <text evidence="4">The sequence shown here is derived from an EMBL/GenBank/DDBJ whole genome shotgun (WGS) entry which is preliminary data.</text>
</comment>
<dbReference type="InterPro" id="IPR008928">
    <property type="entry name" value="6-hairpin_glycosidase_sf"/>
</dbReference>
<gene>
    <name evidence="4" type="ORF">F9B16_22805</name>
</gene>
<evidence type="ECO:0000259" key="1">
    <source>
        <dbReference type="Pfam" id="PF05592"/>
    </source>
</evidence>
<dbReference type="PANTHER" id="PTHR34987">
    <property type="entry name" value="C, PUTATIVE (AFU_ORTHOLOGUE AFUA_3G02880)-RELATED"/>
    <property type="match status" value="1"/>
</dbReference>
<dbReference type="InterPro" id="IPR013737">
    <property type="entry name" value="Bac_rhamnosid_N"/>
</dbReference>
<evidence type="ECO:0000259" key="3">
    <source>
        <dbReference type="Pfam" id="PF17389"/>
    </source>
</evidence>
<dbReference type="OrthoDB" id="9761045at2"/>
<dbReference type="InterPro" id="IPR008902">
    <property type="entry name" value="Rhamnosid_concanavalin"/>
</dbReference>
<dbReference type="SUPFAM" id="SSF49785">
    <property type="entry name" value="Galactose-binding domain-like"/>
    <property type="match status" value="1"/>
</dbReference>
<dbReference type="SUPFAM" id="SSF48208">
    <property type="entry name" value="Six-hairpin glycosidases"/>
    <property type="match status" value="1"/>
</dbReference>
<dbReference type="InterPro" id="IPR012341">
    <property type="entry name" value="6hp_glycosidase-like_sf"/>
</dbReference>
<dbReference type="PANTHER" id="PTHR34987:SF2">
    <property type="entry name" value="B, PUTATIVE (AFU_ORTHOLOGUE AFUA_7G05040)-RELATED"/>
    <property type="match status" value="1"/>
</dbReference>
<dbReference type="Pfam" id="PF08531">
    <property type="entry name" value="Bac_rhamnosid_N"/>
    <property type="match status" value="1"/>
</dbReference>
<feature type="domain" description="Alpha-L-rhamnosidase concanavalin-like" evidence="1">
    <location>
        <begin position="288"/>
        <end position="369"/>
    </location>
</feature>
<dbReference type="Gene3D" id="2.60.120.260">
    <property type="entry name" value="Galactose-binding domain-like"/>
    <property type="match status" value="2"/>
</dbReference>
<feature type="domain" description="Bacterial alpha-L-rhamnosidase N-terminal" evidence="2">
    <location>
        <begin position="58"/>
        <end position="203"/>
    </location>
</feature>
<evidence type="ECO:0000313" key="5">
    <source>
        <dbReference type="Proteomes" id="UP000483004"/>
    </source>
</evidence>
<dbReference type="EMBL" id="WBMR01000067">
    <property type="protein sequence ID" value="KAB2378924.1"/>
    <property type="molecule type" value="Genomic_DNA"/>
</dbReference>
<reference evidence="4 5" key="1">
    <citation type="submission" date="2019-09" db="EMBL/GenBank/DDBJ databases">
        <title>Actinomadura physcomitrii sp. nov., a novel actinomycete isolated from moss [Physcomitrium sphaericum (Ludw) Fuernr].</title>
        <authorList>
            <person name="Liu C."/>
            <person name="Zhuang X."/>
        </authorList>
    </citation>
    <scope>NUCLEOTIDE SEQUENCE [LARGE SCALE GENOMIC DNA]</scope>
    <source>
        <strain evidence="4 5">CYP1-1B</strain>
    </source>
</reference>
<dbReference type="RefSeq" id="WP_151542141.1">
    <property type="nucleotide sequence ID" value="NZ_WBMR01000067.1"/>
</dbReference>
<dbReference type="AlphaFoldDB" id="A0A6L3VY40"/>
<dbReference type="Pfam" id="PF05592">
    <property type="entry name" value="Bac_rhamnosid"/>
    <property type="match status" value="1"/>
</dbReference>
<evidence type="ECO:0000313" key="4">
    <source>
        <dbReference type="EMBL" id="KAB2378924.1"/>
    </source>
</evidence>
<dbReference type="InterPro" id="IPR008979">
    <property type="entry name" value="Galactose-bd-like_sf"/>
</dbReference>
<feature type="domain" description="Alpha-L-rhamnosidase six-hairpin glycosidase" evidence="3">
    <location>
        <begin position="389"/>
        <end position="633"/>
    </location>
</feature>